<organism evidence="2 3">
    <name type="scientific">Neobittarella massiliensis</name>
    <name type="common">ex Bilen et al. 2018</name>
    <dbReference type="NCBI Taxonomy" id="2041842"/>
    <lineage>
        <taxon>Bacteria</taxon>
        <taxon>Bacillati</taxon>
        <taxon>Bacillota</taxon>
        <taxon>Clostridia</taxon>
        <taxon>Eubacteriales</taxon>
        <taxon>Oscillospiraceae</taxon>
        <taxon>Neobittarella (ex Bilen et al. 2018)</taxon>
    </lineage>
</organism>
<proteinExistence type="predicted"/>
<evidence type="ECO:0000259" key="1">
    <source>
        <dbReference type="Pfam" id="PF08765"/>
    </source>
</evidence>
<keyword evidence="3" id="KW-1185">Reference proteome</keyword>
<dbReference type="InterPro" id="IPR014875">
    <property type="entry name" value="Mor_transcription_activator"/>
</dbReference>
<name>A0A8J6LZE7_9FIRM</name>
<dbReference type="Proteomes" id="UP000597668">
    <property type="component" value="Unassembled WGS sequence"/>
</dbReference>
<evidence type="ECO:0000313" key="3">
    <source>
        <dbReference type="Proteomes" id="UP000597668"/>
    </source>
</evidence>
<protein>
    <recommendedName>
        <fullName evidence="1">Mor transcription activator domain-containing protein</fullName>
    </recommendedName>
</protein>
<reference evidence="2" key="1">
    <citation type="submission" date="2020-08" db="EMBL/GenBank/DDBJ databases">
        <authorList>
            <person name="Liu C."/>
            <person name="Sun Q."/>
        </authorList>
    </citation>
    <scope>NUCLEOTIDE SEQUENCE</scope>
    <source>
        <strain evidence="2">NSJ-65</strain>
    </source>
</reference>
<dbReference type="NCBIfam" id="NF040785">
    <property type="entry name" value="CD3324_fam"/>
    <property type="match status" value="1"/>
</dbReference>
<dbReference type="PANTHER" id="PTHR37812">
    <property type="entry name" value="MU-LIKE PROPHAGE FLUMU PROTEIN C"/>
    <property type="match status" value="1"/>
</dbReference>
<evidence type="ECO:0000313" key="2">
    <source>
        <dbReference type="EMBL" id="MBC3516588.1"/>
    </source>
</evidence>
<dbReference type="InterPro" id="IPR009057">
    <property type="entry name" value="Homeodomain-like_sf"/>
</dbReference>
<dbReference type="InterPro" id="IPR052411">
    <property type="entry name" value="c-mor_Regulatory_Protein"/>
</dbReference>
<dbReference type="AlphaFoldDB" id="A0A8J6LZE7"/>
<dbReference type="Pfam" id="PF08765">
    <property type="entry name" value="Mor"/>
    <property type="match status" value="1"/>
</dbReference>
<dbReference type="PANTHER" id="PTHR37812:SF1">
    <property type="entry name" value="MU-LIKE PROPHAGE FLUMU PROTEIN C"/>
    <property type="match status" value="1"/>
</dbReference>
<gene>
    <name evidence="2" type="ORF">H8K20_09310</name>
</gene>
<dbReference type="RefSeq" id="WP_186488257.1">
    <property type="nucleotide sequence ID" value="NZ_JACOGI010000002.1"/>
</dbReference>
<dbReference type="SUPFAM" id="SSF46689">
    <property type="entry name" value="Homeodomain-like"/>
    <property type="match status" value="1"/>
</dbReference>
<dbReference type="Gene3D" id="1.10.10.60">
    <property type="entry name" value="Homeodomain-like"/>
    <property type="match status" value="1"/>
</dbReference>
<comment type="caution">
    <text evidence="2">The sequence shown here is derived from an EMBL/GenBank/DDBJ whole genome shotgun (WGS) entry which is preliminary data.</text>
</comment>
<dbReference type="InterPro" id="IPR049739">
    <property type="entry name" value="YraL-like"/>
</dbReference>
<sequence length="95" mass="11101">MSYIKAAQILPEDLLRQVQDYVDGAYIYIPRVAQKRGSWGSNTTLRDELARRDAAIYREHQSGCPTRALAKKYFLSEKSIQRILRSQRQQKQVEE</sequence>
<feature type="domain" description="Mor transcription activator" evidence="1">
    <location>
        <begin position="6"/>
        <end position="92"/>
    </location>
</feature>
<dbReference type="EMBL" id="JACOGI010000002">
    <property type="protein sequence ID" value="MBC3516588.1"/>
    <property type="molecule type" value="Genomic_DNA"/>
</dbReference>
<accession>A0A8J6LZE7</accession>